<feature type="region of interest" description="Disordered" evidence="1">
    <location>
        <begin position="24"/>
        <end position="48"/>
    </location>
</feature>
<dbReference type="Proteomes" id="UP001199319">
    <property type="component" value="Unassembled WGS sequence"/>
</dbReference>
<comment type="caution">
    <text evidence="2">The sequence shown here is derived from an EMBL/GenBank/DDBJ whole genome shotgun (WGS) entry which is preliminary data.</text>
</comment>
<evidence type="ECO:0008006" key="4">
    <source>
        <dbReference type="Google" id="ProtNLM"/>
    </source>
</evidence>
<dbReference type="RefSeq" id="WP_302927804.1">
    <property type="nucleotide sequence ID" value="NZ_JAJEPW010000004.1"/>
</dbReference>
<name>A0AAE3DEN6_9FIRM</name>
<dbReference type="AlphaFoldDB" id="A0AAE3DEN6"/>
<keyword evidence="3" id="KW-1185">Reference proteome</keyword>
<organism evidence="2 3">
    <name type="scientific">Brotocaccenecus cirricatena</name>
    <dbReference type="NCBI Taxonomy" id="3064195"/>
    <lineage>
        <taxon>Bacteria</taxon>
        <taxon>Bacillati</taxon>
        <taxon>Bacillota</taxon>
        <taxon>Clostridia</taxon>
        <taxon>Eubacteriales</taxon>
        <taxon>Oscillospiraceae</taxon>
        <taxon>Brotocaccenecus</taxon>
    </lineage>
</organism>
<gene>
    <name evidence="2" type="ORF">LKD37_02680</name>
</gene>
<dbReference type="InterPro" id="IPR038765">
    <property type="entry name" value="Papain-like_cys_pep_sf"/>
</dbReference>
<protein>
    <recommendedName>
        <fullName evidence="4">Transglutaminase-like domain-containing protein</fullName>
    </recommendedName>
</protein>
<reference evidence="2" key="1">
    <citation type="submission" date="2021-10" db="EMBL/GenBank/DDBJ databases">
        <title>Anaerobic single-cell dispensing facilitates the cultivation of human gut bacteria.</title>
        <authorList>
            <person name="Afrizal A."/>
        </authorList>
    </citation>
    <scope>NUCLEOTIDE SEQUENCE</scope>
    <source>
        <strain evidence="2">CLA-AA-H272</strain>
    </source>
</reference>
<dbReference type="SUPFAM" id="SSF54001">
    <property type="entry name" value="Cysteine proteinases"/>
    <property type="match status" value="1"/>
</dbReference>
<evidence type="ECO:0000313" key="3">
    <source>
        <dbReference type="Proteomes" id="UP001199319"/>
    </source>
</evidence>
<dbReference type="EMBL" id="JAJEPW010000004">
    <property type="protein sequence ID" value="MCC2128434.1"/>
    <property type="molecule type" value="Genomic_DNA"/>
</dbReference>
<evidence type="ECO:0000256" key="1">
    <source>
        <dbReference type="SAM" id="MobiDB-lite"/>
    </source>
</evidence>
<evidence type="ECO:0000313" key="2">
    <source>
        <dbReference type="EMBL" id="MCC2128434.1"/>
    </source>
</evidence>
<proteinExistence type="predicted"/>
<sequence>MPVLCVAAVVILLLSGVLGGTSAPLPETKPTPVETPEPGNEEKPAGELSAIREQAEKIIPGYRCRHLVQQLDDRMLEDFLAIYQAVANFQTEVEFPSSISVDEMVALMTLIYGNCPELFQIDGNATYYYNSVDRDGEKMVTGISELSYHMDEDTYRRAYQQCDRIVQEVVSGAAGLSEREAELHAYRYVTGHCVYDLSTPYCGTPYGALVEGRAKCDGTGKTMQWILEQMGIVCLSISGAPLDGGNGHQWNVAEIDGIFYDLDATADLGNQGDKLLYGRFNVDNHLIRDLYPIGDGYLSCFTIPGTDSMSGSYHARNHTRVESDADCGPILAQQFSQVIQKNGGSFAIQLAQSAQVDELSRIFGKWEGTERFLKEYGVSLQGFGYYSLTQPETNVYQFTVYRDS</sequence>
<accession>A0AAE3DEN6</accession>